<organism evidence="1 2">
    <name type="scientific">Cryptotermes secundus</name>
    <dbReference type="NCBI Taxonomy" id="105785"/>
    <lineage>
        <taxon>Eukaryota</taxon>
        <taxon>Metazoa</taxon>
        <taxon>Ecdysozoa</taxon>
        <taxon>Arthropoda</taxon>
        <taxon>Hexapoda</taxon>
        <taxon>Insecta</taxon>
        <taxon>Pterygota</taxon>
        <taxon>Neoptera</taxon>
        <taxon>Polyneoptera</taxon>
        <taxon>Dictyoptera</taxon>
        <taxon>Blattodea</taxon>
        <taxon>Blattoidea</taxon>
        <taxon>Termitoidae</taxon>
        <taxon>Kalotermitidae</taxon>
        <taxon>Cryptotermitinae</taxon>
        <taxon>Cryptotermes</taxon>
    </lineage>
</organism>
<protein>
    <submittedName>
        <fullName evidence="1">Uncharacterized protein</fullName>
    </submittedName>
</protein>
<keyword evidence="2" id="KW-1185">Reference proteome</keyword>
<dbReference type="EMBL" id="NEVH01023281">
    <property type="protein sequence ID" value="PNF18040.1"/>
    <property type="molecule type" value="Genomic_DNA"/>
</dbReference>
<comment type="caution">
    <text evidence="1">The sequence shown here is derived from an EMBL/GenBank/DDBJ whole genome shotgun (WGS) entry which is preliminary data.</text>
</comment>
<dbReference type="InParanoid" id="A0A2J7PNW5"/>
<gene>
    <name evidence="1" type="ORF">B7P43_G06944</name>
</gene>
<reference evidence="1 2" key="1">
    <citation type="submission" date="2017-12" db="EMBL/GenBank/DDBJ databases">
        <title>Hemimetabolous genomes reveal molecular basis of termite eusociality.</title>
        <authorList>
            <person name="Harrison M.C."/>
            <person name="Jongepier E."/>
            <person name="Robertson H.M."/>
            <person name="Arning N."/>
            <person name="Bitard-Feildel T."/>
            <person name="Chao H."/>
            <person name="Childers C.P."/>
            <person name="Dinh H."/>
            <person name="Doddapaneni H."/>
            <person name="Dugan S."/>
            <person name="Gowin J."/>
            <person name="Greiner C."/>
            <person name="Han Y."/>
            <person name="Hu H."/>
            <person name="Hughes D.S.T."/>
            <person name="Huylmans A.-K."/>
            <person name="Kemena C."/>
            <person name="Kremer L.P.M."/>
            <person name="Lee S.L."/>
            <person name="Lopez-Ezquerra A."/>
            <person name="Mallet L."/>
            <person name="Monroy-Kuhn J.M."/>
            <person name="Moser A."/>
            <person name="Murali S.C."/>
            <person name="Muzny D.M."/>
            <person name="Otani S."/>
            <person name="Piulachs M.-D."/>
            <person name="Poelchau M."/>
            <person name="Qu J."/>
            <person name="Schaub F."/>
            <person name="Wada-Katsumata A."/>
            <person name="Worley K.C."/>
            <person name="Xie Q."/>
            <person name="Ylla G."/>
            <person name="Poulsen M."/>
            <person name="Gibbs R.A."/>
            <person name="Schal C."/>
            <person name="Richards S."/>
            <person name="Belles X."/>
            <person name="Korb J."/>
            <person name="Bornberg-Bauer E."/>
        </authorList>
    </citation>
    <scope>NUCLEOTIDE SEQUENCE [LARGE SCALE GENOMIC DNA]</scope>
    <source>
        <tissue evidence="1">Whole body</tissue>
    </source>
</reference>
<evidence type="ECO:0000313" key="1">
    <source>
        <dbReference type="EMBL" id="PNF18040.1"/>
    </source>
</evidence>
<evidence type="ECO:0000313" key="2">
    <source>
        <dbReference type="Proteomes" id="UP000235965"/>
    </source>
</evidence>
<accession>A0A2J7PNW5</accession>
<proteinExistence type="predicted"/>
<dbReference type="Proteomes" id="UP000235965">
    <property type="component" value="Unassembled WGS sequence"/>
</dbReference>
<name>A0A2J7PNW5_9NEOP</name>
<sequence>MIRPKKAIHHRYLPKEGSNLEMYPLFRKDHLVVIVQCCDFRRVPGVGTVRNVASKCSTCRVCGNACKEYA</sequence>
<dbReference type="AlphaFoldDB" id="A0A2J7PNW5"/>